<proteinExistence type="predicted"/>
<protein>
    <submittedName>
        <fullName evidence="1">Uncharacterized protein</fullName>
    </submittedName>
</protein>
<evidence type="ECO:0000313" key="1">
    <source>
        <dbReference type="EMBL" id="TNN15721.1"/>
    </source>
</evidence>
<gene>
    <name evidence="1" type="ORF">EWB00_001110</name>
</gene>
<accession>A0A4Z2DGX2</accession>
<reference evidence="1 2" key="1">
    <citation type="submission" date="2019-03" db="EMBL/GenBank/DDBJ databases">
        <title>An improved genome assembly of the fluke Schistosoma japonicum.</title>
        <authorList>
            <person name="Hu W."/>
            <person name="Luo F."/>
            <person name="Yin M."/>
            <person name="Mo X."/>
            <person name="Sun C."/>
            <person name="Wu Q."/>
            <person name="Zhu B."/>
            <person name="Xiang M."/>
            <person name="Wang J."/>
            <person name="Wang Y."/>
            <person name="Zhang T."/>
            <person name="Xu B."/>
            <person name="Zheng H."/>
            <person name="Feng Z."/>
        </authorList>
    </citation>
    <scope>NUCLEOTIDE SEQUENCE [LARGE SCALE GENOMIC DNA]</scope>
    <source>
        <strain evidence="1">HuSjv2</strain>
        <tissue evidence="1">Worms</tissue>
    </source>
</reference>
<keyword evidence="2" id="KW-1185">Reference proteome</keyword>
<evidence type="ECO:0000313" key="2">
    <source>
        <dbReference type="Proteomes" id="UP000311919"/>
    </source>
</evidence>
<comment type="caution">
    <text evidence="1">The sequence shown here is derived from an EMBL/GenBank/DDBJ whole genome shotgun (WGS) entry which is preliminary data.</text>
</comment>
<name>A0A4Z2DGX2_SCHJA</name>
<dbReference type="EMBL" id="SKCS01000143">
    <property type="protein sequence ID" value="TNN15721.1"/>
    <property type="molecule type" value="Genomic_DNA"/>
</dbReference>
<dbReference type="Proteomes" id="UP000311919">
    <property type="component" value="Unassembled WGS sequence"/>
</dbReference>
<sequence>MIFTKYFSLSGNLDDTQNQQNSQEKGLGWQVNNNTHCLKDDFEDPSSHPEDFSSFWTSLRSIWKHTDREEFNMMTERDDDHNDESKINSLLCDISDITEYLTTSLCTSGKLSECDSLSVSTLKTASTSVKQLVNKKNKILDKQSYLIDFSEKVKYLSLNVTKSVERLFLNVKNSISSETNNCTDLPATSFNNLKYSIVFLRNNFRKLTQESGNRDEFISHSNVLQSSGMSSKTGKLIMKCPNRYKSCNTGSTLSIHMKFRTPLSTDARKPNIRSVPRPTSDLRGEAMHTCNRMKHRTRKASEFKLEDDAIHYQNMEFYRNSPEVTSDSTDCISLSSLSDL</sequence>
<dbReference type="OrthoDB" id="6262526at2759"/>
<dbReference type="AlphaFoldDB" id="A0A4Z2DGX2"/>
<organism evidence="1 2">
    <name type="scientific">Schistosoma japonicum</name>
    <name type="common">Blood fluke</name>
    <dbReference type="NCBI Taxonomy" id="6182"/>
    <lineage>
        <taxon>Eukaryota</taxon>
        <taxon>Metazoa</taxon>
        <taxon>Spiralia</taxon>
        <taxon>Lophotrochozoa</taxon>
        <taxon>Platyhelminthes</taxon>
        <taxon>Trematoda</taxon>
        <taxon>Digenea</taxon>
        <taxon>Strigeidida</taxon>
        <taxon>Schistosomatoidea</taxon>
        <taxon>Schistosomatidae</taxon>
        <taxon>Schistosoma</taxon>
    </lineage>
</organism>